<dbReference type="GO" id="GO:0070095">
    <property type="term" value="F:fructose-6-phosphate binding"/>
    <property type="evidence" value="ECO:0007669"/>
    <property type="project" value="TreeGrafter"/>
</dbReference>
<keyword evidence="5 8" id="KW-0418">Kinase</keyword>
<dbReference type="InterPro" id="IPR015912">
    <property type="entry name" value="Phosphofructokinase_CS"/>
</dbReference>
<evidence type="ECO:0000256" key="1">
    <source>
        <dbReference type="ARBA" id="ARBA00002659"/>
    </source>
</evidence>
<dbReference type="PANTHER" id="PTHR13697:SF4">
    <property type="entry name" value="ATP-DEPENDENT 6-PHOSPHOFRUCTOKINASE"/>
    <property type="match status" value="1"/>
</dbReference>
<gene>
    <name evidence="8" type="ORF">NCTC10327_00337</name>
</gene>
<evidence type="ECO:0000256" key="6">
    <source>
        <dbReference type="ARBA" id="ARBA00022842"/>
    </source>
</evidence>
<dbReference type="GO" id="GO:0042802">
    <property type="term" value="F:identical protein binding"/>
    <property type="evidence" value="ECO:0007669"/>
    <property type="project" value="TreeGrafter"/>
</dbReference>
<evidence type="ECO:0000313" key="9">
    <source>
        <dbReference type="Proteomes" id="UP000269974"/>
    </source>
</evidence>
<dbReference type="UniPathway" id="UPA00109">
    <property type="reaction ID" value="UER00182"/>
</dbReference>
<keyword evidence="3" id="KW-0808">Transferase</keyword>
<evidence type="ECO:0000256" key="4">
    <source>
        <dbReference type="ARBA" id="ARBA00022723"/>
    </source>
</evidence>
<dbReference type="InterPro" id="IPR000023">
    <property type="entry name" value="Phosphofructokinase_dom"/>
</dbReference>
<comment type="function">
    <text evidence="1">Catalyzes the phosphorylation of D-fructose 6-phosphate to fructose 1,6-bisphosphate by ATP, the first committing step of glycolysis.</text>
</comment>
<dbReference type="GO" id="GO:0005524">
    <property type="term" value="F:ATP binding"/>
    <property type="evidence" value="ECO:0007669"/>
    <property type="project" value="TreeGrafter"/>
</dbReference>
<reference evidence="8 9" key="1">
    <citation type="submission" date="2018-11" db="EMBL/GenBank/DDBJ databases">
        <authorList>
            <consortium name="Pathogen Informatics"/>
        </authorList>
    </citation>
    <scope>NUCLEOTIDE SEQUENCE [LARGE SCALE GENOMIC DNA]</scope>
    <source>
        <strain evidence="8 9">NCTC10327</strain>
    </source>
</reference>
<dbReference type="Proteomes" id="UP000269974">
    <property type="component" value="Unassembled WGS sequence"/>
</dbReference>
<evidence type="ECO:0000256" key="3">
    <source>
        <dbReference type="ARBA" id="ARBA00022679"/>
    </source>
</evidence>
<evidence type="ECO:0000256" key="2">
    <source>
        <dbReference type="ARBA" id="ARBA00022533"/>
    </source>
</evidence>
<name>A0A7Z8Y7N0_9ACTO</name>
<evidence type="ECO:0000313" key="8">
    <source>
        <dbReference type="EMBL" id="VDG75648.1"/>
    </source>
</evidence>
<proteinExistence type="predicted"/>
<dbReference type="SUPFAM" id="SSF53784">
    <property type="entry name" value="Phosphofructokinase"/>
    <property type="match status" value="1"/>
</dbReference>
<keyword evidence="2" id="KW-0021">Allosteric enzyme</keyword>
<organism evidence="8 9">
    <name type="scientific">Actinobaculum suis</name>
    <dbReference type="NCBI Taxonomy" id="1657"/>
    <lineage>
        <taxon>Bacteria</taxon>
        <taxon>Bacillati</taxon>
        <taxon>Actinomycetota</taxon>
        <taxon>Actinomycetes</taxon>
        <taxon>Actinomycetales</taxon>
        <taxon>Actinomycetaceae</taxon>
        <taxon>Actinobaculum</taxon>
    </lineage>
</organism>
<comment type="caution">
    <text evidence="8">The sequence shown here is derived from an EMBL/GenBank/DDBJ whole genome shotgun (WGS) entry which is preliminary data.</text>
</comment>
<dbReference type="RefSeq" id="WP_185933662.1">
    <property type="nucleotide sequence ID" value="NZ_UYIO01000001.1"/>
</dbReference>
<feature type="domain" description="Phosphofructokinase" evidence="7">
    <location>
        <begin position="28"/>
        <end position="123"/>
    </location>
</feature>
<dbReference type="GO" id="GO:0005945">
    <property type="term" value="C:6-phosphofructokinase complex"/>
    <property type="evidence" value="ECO:0007669"/>
    <property type="project" value="TreeGrafter"/>
</dbReference>
<dbReference type="Pfam" id="PF00365">
    <property type="entry name" value="PFK"/>
    <property type="match status" value="1"/>
</dbReference>
<evidence type="ECO:0000259" key="7">
    <source>
        <dbReference type="Pfam" id="PF00365"/>
    </source>
</evidence>
<dbReference type="GO" id="GO:0061621">
    <property type="term" value="P:canonical glycolysis"/>
    <property type="evidence" value="ECO:0007669"/>
    <property type="project" value="TreeGrafter"/>
</dbReference>
<dbReference type="GO" id="GO:0003872">
    <property type="term" value="F:6-phosphofructokinase activity"/>
    <property type="evidence" value="ECO:0007669"/>
    <property type="project" value="InterPro"/>
</dbReference>
<dbReference type="PROSITE" id="PS00433">
    <property type="entry name" value="PHOSPHOFRUCTOKINASE"/>
    <property type="match status" value="1"/>
</dbReference>
<dbReference type="GO" id="GO:0048029">
    <property type="term" value="F:monosaccharide binding"/>
    <property type="evidence" value="ECO:0007669"/>
    <property type="project" value="TreeGrafter"/>
</dbReference>
<dbReference type="PANTHER" id="PTHR13697">
    <property type="entry name" value="PHOSPHOFRUCTOKINASE"/>
    <property type="match status" value="1"/>
</dbReference>
<sequence>MQREQDRYPAFKIPMMLVPTSIDNNLPGAEQVYLYEDGVTLSQLTRDTKKMISSFESGRQLYLVVRNENASEHYNANVMGNIFEQEGNQLFDVRSVVLGHAQQGGNPSPFDRTLAVRLVDAAMTKLQELLDAGRHVSYHVGMIDGEIEARPIAHMSELIDMDDRLPSDPRYLPLKDIVYVVSDSAADLDLRQLHLVVDY</sequence>
<keyword evidence="4" id="KW-0479">Metal-binding</keyword>
<dbReference type="EMBL" id="UYIO01000001">
    <property type="protein sequence ID" value="VDG75648.1"/>
    <property type="molecule type" value="Genomic_DNA"/>
</dbReference>
<dbReference type="GO" id="GO:0006002">
    <property type="term" value="P:fructose 6-phosphate metabolic process"/>
    <property type="evidence" value="ECO:0007669"/>
    <property type="project" value="TreeGrafter"/>
</dbReference>
<dbReference type="InterPro" id="IPR035966">
    <property type="entry name" value="PKF_sf"/>
</dbReference>
<protein>
    <submittedName>
        <fullName evidence="8">6-phosphofructokinase</fullName>
    </submittedName>
</protein>
<dbReference type="GO" id="GO:0046872">
    <property type="term" value="F:metal ion binding"/>
    <property type="evidence" value="ECO:0007669"/>
    <property type="project" value="UniProtKB-KW"/>
</dbReference>
<evidence type="ECO:0000256" key="5">
    <source>
        <dbReference type="ARBA" id="ARBA00022777"/>
    </source>
</evidence>
<keyword evidence="6" id="KW-0460">Magnesium</keyword>
<dbReference type="GO" id="GO:0016208">
    <property type="term" value="F:AMP binding"/>
    <property type="evidence" value="ECO:0007669"/>
    <property type="project" value="TreeGrafter"/>
</dbReference>
<accession>A0A7Z8Y7N0</accession>
<dbReference type="GO" id="GO:0030388">
    <property type="term" value="P:fructose 1,6-bisphosphate metabolic process"/>
    <property type="evidence" value="ECO:0007669"/>
    <property type="project" value="TreeGrafter"/>
</dbReference>
<dbReference type="AlphaFoldDB" id="A0A7Z8Y7N0"/>
<dbReference type="Gene3D" id="3.40.50.460">
    <property type="entry name" value="Phosphofructokinase domain"/>
    <property type="match status" value="1"/>
</dbReference>